<accession>A0A4S2N4C5</accession>
<evidence type="ECO:0000256" key="1">
    <source>
        <dbReference type="SAM" id="MobiDB-lite"/>
    </source>
</evidence>
<dbReference type="GO" id="GO:0043130">
    <property type="term" value="F:ubiquitin binding"/>
    <property type="evidence" value="ECO:0007669"/>
    <property type="project" value="InterPro"/>
</dbReference>
<feature type="region of interest" description="Disordered" evidence="1">
    <location>
        <begin position="344"/>
        <end position="367"/>
    </location>
</feature>
<gene>
    <name evidence="3" type="ORF">EX30DRAFT_393540</name>
</gene>
<dbReference type="OrthoDB" id="5577209at2759"/>
<protein>
    <recommendedName>
        <fullName evidence="2">CUE domain-containing protein</fullName>
    </recommendedName>
</protein>
<feature type="compositionally biased region" description="Basic residues" evidence="1">
    <location>
        <begin position="606"/>
        <end position="620"/>
    </location>
</feature>
<organism evidence="3 4">
    <name type="scientific">Ascodesmis nigricans</name>
    <dbReference type="NCBI Taxonomy" id="341454"/>
    <lineage>
        <taxon>Eukaryota</taxon>
        <taxon>Fungi</taxon>
        <taxon>Dikarya</taxon>
        <taxon>Ascomycota</taxon>
        <taxon>Pezizomycotina</taxon>
        <taxon>Pezizomycetes</taxon>
        <taxon>Pezizales</taxon>
        <taxon>Ascodesmidaceae</taxon>
        <taxon>Ascodesmis</taxon>
    </lineage>
</organism>
<dbReference type="InParanoid" id="A0A4S2N4C5"/>
<dbReference type="Proteomes" id="UP000298138">
    <property type="component" value="Unassembled WGS sequence"/>
</dbReference>
<dbReference type="InterPro" id="IPR052586">
    <property type="entry name" value="ASCC2"/>
</dbReference>
<feature type="domain" description="CUE" evidence="2">
    <location>
        <begin position="291"/>
        <end position="334"/>
    </location>
</feature>
<feature type="compositionally biased region" description="Basic residues" evidence="1">
    <location>
        <begin position="559"/>
        <end position="571"/>
    </location>
</feature>
<evidence type="ECO:0000313" key="4">
    <source>
        <dbReference type="Proteomes" id="UP000298138"/>
    </source>
</evidence>
<reference evidence="3 4" key="1">
    <citation type="submission" date="2019-04" db="EMBL/GenBank/DDBJ databases">
        <title>Comparative genomics and transcriptomics to analyze fruiting body development in filamentous ascomycetes.</title>
        <authorList>
            <consortium name="DOE Joint Genome Institute"/>
            <person name="Lutkenhaus R."/>
            <person name="Traeger S."/>
            <person name="Breuer J."/>
            <person name="Kuo A."/>
            <person name="Lipzen A."/>
            <person name="Pangilinan J."/>
            <person name="Dilworth D."/>
            <person name="Sandor L."/>
            <person name="Poggeler S."/>
            <person name="Barry K."/>
            <person name="Grigoriev I.V."/>
            <person name="Nowrousian M."/>
        </authorList>
    </citation>
    <scope>NUCLEOTIDE SEQUENCE [LARGE SCALE GENOMIC DNA]</scope>
    <source>
        <strain evidence="3 4">CBS 389.68</strain>
    </source>
</reference>
<dbReference type="CDD" id="cd14364">
    <property type="entry name" value="CUE_ASCC2"/>
    <property type="match status" value="1"/>
</dbReference>
<dbReference type="EMBL" id="ML220113">
    <property type="protein sequence ID" value="TGZ84007.1"/>
    <property type="molecule type" value="Genomic_DNA"/>
</dbReference>
<evidence type="ECO:0000259" key="2">
    <source>
        <dbReference type="PROSITE" id="PS51140"/>
    </source>
</evidence>
<dbReference type="InterPro" id="IPR041800">
    <property type="entry name" value="ASCC2_CUE"/>
</dbReference>
<dbReference type="PANTHER" id="PTHR21494:SF0">
    <property type="entry name" value="ACTIVATING SIGNAL COINTEGRATOR 1 COMPLEX SUBUNIT 2"/>
    <property type="match status" value="1"/>
</dbReference>
<dbReference type="PANTHER" id="PTHR21494">
    <property type="entry name" value="ACTIVATING SIGNAL COINTEGRATOR 1 COMPLEX SUBUNIT 2 ASC-1 COMPLEX SUBUNIT P100"/>
    <property type="match status" value="1"/>
</dbReference>
<dbReference type="Pfam" id="PF02845">
    <property type="entry name" value="CUE"/>
    <property type="match status" value="1"/>
</dbReference>
<proteinExistence type="predicted"/>
<dbReference type="Gene3D" id="1.10.8.10">
    <property type="entry name" value="DNA helicase RuvA subunit, C-terminal domain"/>
    <property type="match status" value="1"/>
</dbReference>
<sequence>MSISIAPFPSAGIRTSLPASEWASITSVFLTATSHLLQLPAAKFPAAITSNHSVLSFILSYLAHATPEATTNAETHLRRKVFQLLHRILHETPKPPKELLESDRFFLGLARLYGKSSACRALLKELWTKQEPAMTIGAGKLKAHLGPQLAAGLLTNETVAALCRLFMVSPETAAAWCAGEELWEVAAEAEDKTAIKVAGRAVLEAAKVNWSVVTDALFALLSVSGRQQKALAEGLVKFGVVERLQIMAKNTEVEGRVAGIAERVKDIEVKRSKAKEKGAANIDWRQEARVELDSKIAAIQELFPDLGAGFVTAALQALGGDVEAVTSALLEDNLPPGVASLDRQLQESNSPLKIPTQPEASSSSLPLRHNVYDNDALDLMLPSASSRLTLGRRTQKETADTLLSKHDLPKSAIFSALAAIDLDEDEHDDTYDAADVGGAVDSTSPEDDRERPVAVAAGAGSSAMDLEIEKKLFNLWKSLPGSFARSVRGTKDRMGLKAETGWTDEAIEGWAIMLKREPQRERRLEQRLKDVEISAVGAQNVIENTRWREGDEETPAGRGRGRGGHRGRGGRPRGDRRGGDGGGESSAAGGDTSRGRGRKEVNKGRVANHSRKNQRAKKVGRGAFMGGE</sequence>
<dbReference type="AlphaFoldDB" id="A0A4S2N4C5"/>
<dbReference type="PROSITE" id="PS51140">
    <property type="entry name" value="CUE"/>
    <property type="match status" value="1"/>
</dbReference>
<dbReference type="InterPro" id="IPR009060">
    <property type="entry name" value="UBA-like_sf"/>
</dbReference>
<evidence type="ECO:0000313" key="3">
    <source>
        <dbReference type="EMBL" id="TGZ84007.1"/>
    </source>
</evidence>
<dbReference type="SUPFAM" id="SSF46934">
    <property type="entry name" value="UBA-like"/>
    <property type="match status" value="1"/>
</dbReference>
<dbReference type="SMART" id="SM00546">
    <property type="entry name" value="CUE"/>
    <property type="match status" value="1"/>
</dbReference>
<keyword evidence="4" id="KW-1185">Reference proteome</keyword>
<dbReference type="InterPro" id="IPR003892">
    <property type="entry name" value="CUE"/>
</dbReference>
<name>A0A4S2N4C5_9PEZI</name>
<feature type="region of interest" description="Disordered" evidence="1">
    <location>
        <begin position="544"/>
        <end position="628"/>
    </location>
</feature>